<dbReference type="GO" id="GO:0016567">
    <property type="term" value="P:protein ubiquitination"/>
    <property type="evidence" value="ECO:0007669"/>
    <property type="project" value="TreeGrafter"/>
</dbReference>
<evidence type="ECO:0000313" key="9">
    <source>
        <dbReference type="EMBL" id="TMW57363.1"/>
    </source>
</evidence>
<dbReference type="FunFam" id="3.30.2410.10:FF:000009">
    <property type="entry name" value="Probable E3 ubiquitin-protein ligase HECTD2"/>
    <property type="match status" value="1"/>
</dbReference>
<feature type="transmembrane region" description="Helical" evidence="7">
    <location>
        <begin position="6"/>
        <end position="26"/>
    </location>
</feature>
<evidence type="ECO:0000256" key="7">
    <source>
        <dbReference type="SAM" id="Phobius"/>
    </source>
</evidence>
<keyword evidence="7" id="KW-0812">Transmembrane</keyword>
<evidence type="ECO:0000256" key="2">
    <source>
        <dbReference type="ARBA" id="ARBA00004906"/>
    </source>
</evidence>
<evidence type="ECO:0000256" key="3">
    <source>
        <dbReference type="ARBA" id="ARBA00012485"/>
    </source>
</evidence>
<sequence length="614" mass="69895">MTPEDRLFIGLGAAVLLLNLACYIQLRLQKRRWSQLHMPLNPESADLRLDAALREAQAGSIVCSGCGFENFQRVIFCAICGEVIGKLTKRQRKTLGERPAVGDQRRQQRARVRKEWTRKVDEHGKAFWYREGSTAADARFPGWIIRFRPDESTKLAPLTTQAPTDIDASSPSAGVEVVVDSLARRLEDDVKRNKMQVLDASQADPIESLPEYTDSTTVVEYRRLIEHAHQEFPTKLADFITRVLGYFVHDEGVVSRFQIHRESLLSDSIDALASLSPTQVRAPIRVEFIGEQGIDAGGVYREWFLLLNEAIVSPDAGIFTCVNKEDQTFYLNPHSRHDIGEHHLEHFYAAGRLIGRALLEGNVTGFHLSLPLLKIILDAPVSFSDLQYYDPDVYRNLLWLMENDGVEALGLDFSVCERVGDDMVIVDLIPDGRNIAVTDENKLEYLDRKFKYLIFDSVSEQLLAMFRGLDEVIPPELFMLFDAEELDFVLSGSDEIDVDDWERHTKFTPDLMNHPVRQWFWELVREMPNEYRRRLLQFATGSARVPLAGFSALTSYDGRLCPFTLVGLPLMDDGFVRSHACFNRLDVPRHVNKQHLKKGLYAVLETELHGFTIA</sequence>
<dbReference type="GO" id="GO:0061630">
    <property type="term" value="F:ubiquitin protein ligase activity"/>
    <property type="evidence" value="ECO:0007669"/>
    <property type="project" value="UniProtKB-EC"/>
</dbReference>
<evidence type="ECO:0000256" key="4">
    <source>
        <dbReference type="ARBA" id="ARBA00022679"/>
    </source>
</evidence>
<dbReference type="GO" id="GO:0005737">
    <property type="term" value="C:cytoplasm"/>
    <property type="evidence" value="ECO:0007669"/>
    <property type="project" value="TreeGrafter"/>
</dbReference>
<dbReference type="SUPFAM" id="SSF56204">
    <property type="entry name" value="Hect, E3 ligase catalytic domain"/>
    <property type="match status" value="1"/>
</dbReference>
<evidence type="ECO:0000313" key="10">
    <source>
        <dbReference type="Proteomes" id="UP000794436"/>
    </source>
</evidence>
<feature type="active site" description="Glycyl thioester intermediate" evidence="6">
    <location>
        <position position="581"/>
    </location>
</feature>
<comment type="pathway">
    <text evidence="2">Protein modification; protein ubiquitination.</text>
</comment>
<feature type="domain" description="HECT" evidence="8">
    <location>
        <begin position="276"/>
        <end position="614"/>
    </location>
</feature>
<dbReference type="EMBL" id="SPLM01000144">
    <property type="protein sequence ID" value="TMW57363.1"/>
    <property type="molecule type" value="Genomic_DNA"/>
</dbReference>
<reference evidence="9" key="1">
    <citation type="submission" date="2019-03" db="EMBL/GenBank/DDBJ databases">
        <title>Long read genome sequence of the mycoparasitic Pythium oligandrum ATCC 38472 isolated from sugarbeet rhizosphere.</title>
        <authorList>
            <person name="Gaulin E."/>
        </authorList>
    </citation>
    <scope>NUCLEOTIDE SEQUENCE</scope>
    <source>
        <strain evidence="9">ATCC 38472_TT</strain>
    </source>
</reference>
<dbReference type="EC" id="2.3.2.26" evidence="3"/>
<dbReference type="Proteomes" id="UP000794436">
    <property type="component" value="Unassembled WGS sequence"/>
</dbReference>
<dbReference type="Gene3D" id="3.30.2160.10">
    <property type="entry name" value="Hect, E3 ligase catalytic domain"/>
    <property type="match status" value="1"/>
</dbReference>
<dbReference type="InterPro" id="IPR000569">
    <property type="entry name" value="HECT_dom"/>
</dbReference>
<dbReference type="Gene3D" id="3.30.2410.10">
    <property type="entry name" value="Hect, E3 ligase catalytic domain"/>
    <property type="match status" value="1"/>
</dbReference>
<evidence type="ECO:0000256" key="5">
    <source>
        <dbReference type="ARBA" id="ARBA00022786"/>
    </source>
</evidence>
<keyword evidence="7" id="KW-1133">Transmembrane helix</keyword>
<protein>
    <recommendedName>
        <fullName evidence="3">HECT-type E3 ubiquitin transferase</fullName>
        <ecNumber evidence="3">2.3.2.26</ecNumber>
    </recommendedName>
</protein>
<name>A0A8K1C6K1_PYTOL</name>
<keyword evidence="10" id="KW-1185">Reference proteome</keyword>
<dbReference type="SMART" id="SM00119">
    <property type="entry name" value="HECTc"/>
    <property type="match status" value="1"/>
</dbReference>
<keyword evidence="4" id="KW-0808">Transferase</keyword>
<dbReference type="GO" id="GO:0006511">
    <property type="term" value="P:ubiquitin-dependent protein catabolic process"/>
    <property type="evidence" value="ECO:0007669"/>
    <property type="project" value="TreeGrafter"/>
</dbReference>
<dbReference type="Gene3D" id="3.90.1750.10">
    <property type="entry name" value="Hect, E3 ligase catalytic domains"/>
    <property type="match status" value="1"/>
</dbReference>
<evidence type="ECO:0000256" key="1">
    <source>
        <dbReference type="ARBA" id="ARBA00000885"/>
    </source>
</evidence>
<dbReference type="FunFam" id="3.30.2160.10:FF:000001">
    <property type="entry name" value="E3 ubiquitin-protein ligase NEDD4-like"/>
    <property type="match status" value="1"/>
</dbReference>
<comment type="catalytic activity">
    <reaction evidence="1">
        <text>S-ubiquitinyl-[E2 ubiquitin-conjugating enzyme]-L-cysteine + [acceptor protein]-L-lysine = [E2 ubiquitin-conjugating enzyme]-L-cysteine + N(6)-ubiquitinyl-[acceptor protein]-L-lysine.</text>
        <dbReference type="EC" id="2.3.2.26"/>
    </reaction>
</comment>
<dbReference type="PANTHER" id="PTHR11254:SF440">
    <property type="entry name" value="E3 UBIQUITIN-PROTEIN LIGASE NEDD-4"/>
    <property type="match status" value="1"/>
</dbReference>
<dbReference type="CDD" id="cd00078">
    <property type="entry name" value="HECTc"/>
    <property type="match status" value="1"/>
</dbReference>
<dbReference type="PANTHER" id="PTHR11254">
    <property type="entry name" value="HECT DOMAIN UBIQUITIN-PROTEIN LIGASE"/>
    <property type="match status" value="1"/>
</dbReference>
<dbReference type="AlphaFoldDB" id="A0A8K1C6K1"/>
<gene>
    <name evidence="9" type="ORF">Poli38472_003288</name>
</gene>
<proteinExistence type="predicted"/>
<dbReference type="InterPro" id="IPR035983">
    <property type="entry name" value="Hect_E3_ubiquitin_ligase"/>
</dbReference>
<keyword evidence="7" id="KW-0472">Membrane</keyword>
<accession>A0A8K1C6K1</accession>
<evidence type="ECO:0000256" key="6">
    <source>
        <dbReference type="PROSITE-ProRule" id="PRU00104"/>
    </source>
</evidence>
<dbReference type="InterPro" id="IPR050409">
    <property type="entry name" value="E3_ubiq-protein_ligase"/>
</dbReference>
<organism evidence="9 10">
    <name type="scientific">Pythium oligandrum</name>
    <name type="common">Mycoparasitic fungus</name>
    <dbReference type="NCBI Taxonomy" id="41045"/>
    <lineage>
        <taxon>Eukaryota</taxon>
        <taxon>Sar</taxon>
        <taxon>Stramenopiles</taxon>
        <taxon>Oomycota</taxon>
        <taxon>Peronosporomycetes</taxon>
        <taxon>Pythiales</taxon>
        <taxon>Pythiaceae</taxon>
        <taxon>Pythium</taxon>
    </lineage>
</organism>
<dbReference type="Pfam" id="PF00632">
    <property type="entry name" value="HECT"/>
    <property type="match status" value="1"/>
</dbReference>
<dbReference type="OrthoDB" id="89236at2759"/>
<dbReference type="PROSITE" id="PS50237">
    <property type="entry name" value="HECT"/>
    <property type="match status" value="1"/>
</dbReference>
<comment type="caution">
    <text evidence="9">The sequence shown here is derived from an EMBL/GenBank/DDBJ whole genome shotgun (WGS) entry which is preliminary data.</text>
</comment>
<evidence type="ECO:0000259" key="8">
    <source>
        <dbReference type="PROSITE" id="PS50237"/>
    </source>
</evidence>
<keyword evidence="5 6" id="KW-0833">Ubl conjugation pathway</keyword>